<dbReference type="Gene3D" id="1.10.287.70">
    <property type="match status" value="1"/>
</dbReference>
<evidence type="ECO:0000256" key="6">
    <source>
        <dbReference type="ARBA" id="ARBA00023065"/>
    </source>
</evidence>
<feature type="non-terminal residue" evidence="12">
    <location>
        <position position="1"/>
    </location>
</feature>
<dbReference type="InterPro" id="IPR000595">
    <property type="entry name" value="cNMP-bd_dom"/>
</dbReference>
<dbReference type="PANTHER" id="PTHR45651:SF11">
    <property type="entry name" value="CYCLIC NUCLEOTIDE-GATED ION CHANNEL 20, CHLOROPLASTIC-RELATED"/>
    <property type="match status" value="1"/>
</dbReference>
<dbReference type="SUPFAM" id="SSF81324">
    <property type="entry name" value="Voltage-gated potassium channels"/>
    <property type="match status" value="1"/>
</dbReference>
<evidence type="ECO:0000259" key="11">
    <source>
        <dbReference type="PROSITE" id="PS50042"/>
    </source>
</evidence>
<comment type="similarity">
    <text evidence="2">Belongs to the cyclic nucleotide-gated cation channel (TC 1.A.1.5) family.</text>
</comment>
<sequence>QDKKCTYINYPLTTTIVVLRSLTDFVYLLNILLRFRLAYLDPESTELGAGELVKHPKKIAKNYMRGWFLIDLLNAPPLPQIIVLLVLPGELGSSGANYAKNLLRTAVVVQYVPRLWRFLPLVIGRAESGFTFQTAWANLVINFLTFVLSGHVMGACWYLFGLQRVNQCFRDACHNSNITNCINFIDCGHGEEFMELSRNPEWKNWISDVNATACFTTIGGGGGGFSYGIFAQAVNLTTEDSFITRYIYSQISTLAGNQEPSYFVWEVLFTMLIVGLGLLLFAFLIGNMQNFLQALGQRRLEMFLRRRDVEQWMNHRRLPPELRRTVKEAERHNWAATRGVNEEALLENLPEDLRREVRRHLFRFLKEVGIFNMEIHDNELDAIYEKLKQRTYKKGSEIFCTGGVVDKMVLIVRGKLKSTGEDGTVITLSQGQVCGDELLTWCRQHASSLSKGIQVTEMGQRLISRRTVKCLTQVEVFLLREVDLKDVDSILAGCLRNPLVQDAIRSIDHSFFSCFPTTTQAIKRTTELNFDMLSSFRLMCKCNDHGIDLLLTQESIVGEENQSCTSKDSTAWSCQQKRD</sequence>
<comment type="subcellular location">
    <subcellularLocation>
        <location evidence="1">Membrane</location>
        <topology evidence="1">Multi-pass membrane protein</topology>
    </subcellularLocation>
</comment>
<evidence type="ECO:0000313" key="12">
    <source>
        <dbReference type="EMBL" id="CAI0472780.1"/>
    </source>
</evidence>
<evidence type="ECO:0000256" key="7">
    <source>
        <dbReference type="ARBA" id="ARBA00023136"/>
    </source>
</evidence>
<keyword evidence="13" id="KW-1185">Reference proteome</keyword>
<accession>A0AAV0PPA7</accession>
<dbReference type="Gene3D" id="1.10.287.630">
    <property type="entry name" value="Helix hairpin bin"/>
    <property type="match status" value="1"/>
</dbReference>
<dbReference type="SUPFAM" id="SSF51206">
    <property type="entry name" value="cAMP-binding domain-like"/>
    <property type="match status" value="1"/>
</dbReference>
<name>A0AAV0PPA7_9ROSI</name>
<proteinExistence type="inferred from homology"/>
<keyword evidence="4 10" id="KW-0812">Transmembrane</keyword>
<evidence type="ECO:0000256" key="8">
    <source>
        <dbReference type="ARBA" id="ARBA00023286"/>
    </source>
</evidence>
<keyword evidence="9" id="KW-0407">Ion channel</keyword>
<dbReference type="InterPro" id="IPR005821">
    <property type="entry name" value="Ion_trans_dom"/>
</dbReference>
<keyword evidence="8" id="KW-1071">Ligand-gated ion channel</keyword>
<evidence type="ECO:0000256" key="10">
    <source>
        <dbReference type="SAM" id="Phobius"/>
    </source>
</evidence>
<keyword evidence="7 10" id="KW-0472">Membrane</keyword>
<feature type="domain" description="Cyclic nucleotide-binding" evidence="11">
    <location>
        <begin position="371"/>
        <end position="449"/>
    </location>
</feature>
<dbReference type="Gene3D" id="2.60.120.10">
    <property type="entry name" value="Jelly Rolls"/>
    <property type="match status" value="1"/>
</dbReference>
<keyword evidence="5 10" id="KW-1133">Transmembrane helix</keyword>
<dbReference type="Proteomes" id="UP001154282">
    <property type="component" value="Unassembled WGS sequence"/>
</dbReference>
<dbReference type="GO" id="GO:0005216">
    <property type="term" value="F:monoatomic ion channel activity"/>
    <property type="evidence" value="ECO:0007669"/>
    <property type="project" value="InterPro"/>
</dbReference>
<comment type="caution">
    <text evidence="12">The sequence shown here is derived from an EMBL/GenBank/DDBJ whole genome shotgun (WGS) entry which is preliminary data.</text>
</comment>
<evidence type="ECO:0000256" key="1">
    <source>
        <dbReference type="ARBA" id="ARBA00004141"/>
    </source>
</evidence>
<evidence type="ECO:0000256" key="4">
    <source>
        <dbReference type="ARBA" id="ARBA00022692"/>
    </source>
</evidence>
<feature type="transmembrane region" description="Helical" evidence="10">
    <location>
        <begin position="67"/>
        <end position="87"/>
    </location>
</feature>
<evidence type="ECO:0000256" key="3">
    <source>
        <dbReference type="ARBA" id="ARBA00022448"/>
    </source>
</evidence>
<evidence type="ECO:0000256" key="5">
    <source>
        <dbReference type="ARBA" id="ARBA00022989"/>
    </source>
</evidence>
<dbReference type="EMBL" id="CAMGYJ010000009">
    <property type="protein sequence ID" value="CAI0472780.1"/>
    <property type="molecule type" value="Genomic_DNA"/>
</dbReference>
<protein>
    <recommendedName>
        <fullName evidence="11">Cyclic nucleotide-binding domain-containing protein</fullName>
    </recommendedName>
</protein>
<evidence type="ECO:0000256" key="2">
    <source>
        <dbReference type="ARBA" id="ARBA00010486"/>
    </source>
</evidence>
<feature type="transmembrane region" description="Helical" evidence="10">
    <location>
        <begin position="139"/>
        <end position="160"/>
    </location>
</feature>
<dbReference type="InterPro" id="IPR014710">
    <property type="entry name" value="RmlC-like_jellyroll"/>
</dbReference>
<dbReference type="Pfam" id="PF00520">
    <property type="entry name" value="Ion_trans"/>
    <property type="match status" value="1"/>
</dbReference>
<dbReference type="GO" id="GO:0016020">
    <property type="term" value="C:membrane"/>
    <property type="evidence" value="ECO:0007669"/>
    <property type="project" value="UniProtKB-SubCell"/>
</dbReference>
<organism evidence="12 13">
    <name type="scientific">Linum tenue</name>
    <dbReference type="NCBI Taxonomy" id="586396"/>
    <lineage>
        <taxon>Eukaryota</taxon>
        <taxon>Viridiplantae</taxon>
        <taxon>Streptophyta</taxon>
        <taxon>Embryophyta</taxon>
        <taxon>Tracheophyta</taxon>
        <taxon>Spermatophyta</taxon>
        <taxon>Magnoliopsida</taxon>
        <taxon>eudicotyledons</taxon>
        <taxon>Gunneridae</taxon>
        <taxon>Pentapetalae</taxon>
        <taxon>rosids</taxon>
        <taxon>fabids</taxon>
        <taxon>Malpighiales</taxon>
        <taxon>Linaceae</taxon>
        <taxon>Linum</taxon>
    </lineage>
</organism>
<feature type="transmembrane region" description="Helical" evidence="10">
    <location>
        <begin position="262"/>
        <end position="285"/>
    </location>
</feature>
<evidence type="ECO:0000313" key="13">
    <source>
        <dbReference type="Proteomes" id="UP001154282"/>
    </source>
</evidence>
<evidence type="ECO:0000256" key="9">
    <source>
        <dbReference type="ARBA" id="ARBA00023303"/>
    </source>
</evidence>
<dbReference type="PROSITE" id="PS50042">
    <property type="entry name" value="CNMP_BINDING_3"/>
    <property type="match status" value="1"/>
</dbReference>
<dbReference type="AlphaFoldDB" id="A0AAV0PPA7"/>
<keyword evidence="6" id="KW-0406">Ion transport</keyword>
<dbReference type="PANTHER" id="PTHR45651">
    <property type="entry name" value="CYCLIC NUCLEOTIDE-GATED ION CHANNEL 15-RELATED-RELATED"/>
    <property type="match status" value="1"/>
</dbReference>
<keyword evidence="3" id="KW-0813">Transport</keyword>
<reference evidence="12" key="1">
    <citation type="submission" date="2022-08" db="EMBL/GenBank/DDBJ databases">
        <authorList>
            <person name="Gutierrez-Valencia J."/>
        </authorList>
    </citation>
    <scope>NUCLEOTIDE SEQUENCE</scope>
</reference>
<dbReference type="InterPro" id="IPR018490">
    <property type="entry name" value="cNMP-bd_dom_sf"/>
</dbReference>
<dbReference type="CDD" id="cd00038">
    <property type="entry name" value="CAP_ED"/>
    <property type="match status" value="1"/>
</dbReference>
<gene>
    <name evidence="12" type="ORF">LITE_LOCUS39382</name>
</gene>